<organism evidence="3 4">
    <name type="scientific">Venturia nashicola</name>
    <dbReference type="NCBI Taxonomy" id="86259"/>
    <lineage>
        <taxon>Eukaryota</taxon>
        <taxon>Fungi</taxon>
        <taxon>Dikarya</taxon>
        <taxon>Ascomycota</taxon>
        <taxon>Pezizomycotina</taxon>
        <taxon>Dothideomycetes</taxon>
        <taxon>Pleosporomycetidae</taxon>
        <taxon>Venturiales</taxon>
        <taxon>Venturiaceae</taxon>
        <taxon>Venturia</taxon>
    </lineage>
</organism>
<proteinExistence type="predicted"/>
<accession>A0A4Z1NBS8</accession>
<dbReference type="OrthoDB" id="5358886at2759"/>
<feature type="compositionally biased region" description="Low complexity" evidence="1">
    <location>
        <begin position="285"/>
        <end position="296"/>
    </location>
</feature>
<protein>
    <submittedName>
        <fullName evidence="3">NLP P60</fullName>
    </submittedName>
</protein>
<feature type="chain" id="PRO_5021229501" evidence="2">
    <location>
        <begin position="20"/>
        <end position="459"/>
    </location>
</feature>
<sequence>MKISSLVLASALLLGKTVAQSGDTNKAVQIEPPAILPALQVLSIAASSSPNLESVWVKVGAGINTECKTCPNSLCSIKNFYGSLMMFRATCWTSGQKINATDMWLHSEERCFVTLQDTLKYWRNYTEDLQPCKNVPKPAAAPRRMSAKAETDCKRCPNDKCETMQSYARRSEVSITCRAQGLPNCLETCVSSDIPSANATTVFPWVKTTANCYVKSSSLAQTRFKITSTTSLYYPVTTTVVIHKNPCEGPDCPPLIWAFTPPAATTTAPSIPSNATQSPTTLSGDTPPDAPITDPTLSPNLTLAPITLVRDQITDSPPSSSLTISYPSFSAPTITSATSPDGTAVPASTPIITLSPTTDPEATLTPTTNPGITLTPTTNSTNLPKCSCEPLRCEGSGGSNDQAVCTALAAEKCAKTCPAAAKATQAAMEPFQPLMPEGGRPPPNQAQAPSQEQRPPLID</sequence>
<gene>
    <name evidence="3" type="ORF">E6O75_ATG09945</name>
</gene>
<feature type="compositionally biased region" description="Low complexity" evidence="1">
    <location>
        <begin position="267"/>
        <end position="276"/>
    </location>
</feature>
<feature type="compositionally biased region" description="Low complexity" evidence="1">
    <location>
        <begin position="421"/>
        <end position="430"/>
    </location>
</feature>
<feature type="region of interest" description="Disordered" evidence="1">
    <location>
        <begin position="353"/>
        <end position="376"/>
    </location>
</feature>
<feature type="compositionally biased region" description="Low complexity" evidence="1">
    <location>
        <begin position="356"/>
        <end position="376"/>
    </location>
</feature>
<evidence type="ECO:0000256" key="1">
    <source>
        <dbReference type="SAM" id="MobiDB-lite"/>
    </source>
</evidence>
<evidence type="ECO:0000256" key="2">
    <source>
        <dbReference type="SAM" id="SignalP"/>
    </source>
</evidence>
<feature type="region of interest" description="Disordered" evidence="1">
    <location>
        <begin position="421"/>
        <end position="459"/>
    </location>
</feature>
<reference evidence="3 4" key="1">
    <citation type="submission" date="2019-04" db="EMBL/GenBank/DDBJ databases">
        <title>High contiguity whole genome sequence and gene annotation resource for two Venturia nashicola isolates.</title>
        <authorList>
            <person name="Prokchorchik M."/>
            <person name="Won K."/>
            <person name="Lee Y."/>
            <person name="Choi E.D."/>
            <person name="Segonzac C."/>
            <person name="Sohn K.H."/>
        </authorList>
    </citation>
    <scope>NUCLEOTIDE SEQUENCE [LARGE SCALE GENOMIC DNA]</scope>
    <source>
        <strain evidence="3 4">PRI2</strain>
    </source>
</reference>
<evidence type="ECO:0000313" key="3">
    <source>
        <dbReference type="EMBL" id="TID12780.1"/>
    </source>
</evidence>
<feature type="region of interest" description="Disordered" evidence="1">
    <location>
        <begin position="267"/>
        <end position="299"/>
    </location>
</feature>
<keyword evidence="4" id="KW-1185">Reference proteome</keyword>
<comment type="caution">
    <text evidence="3">The sequence shown here is derived from an EMBL/GenBank/DDBJ whole genome shotgun (WGS) entry which is preliminary data.</text>
</comment>
<dbReference type="Proteomes" id="UP000298493">
    <property type="component" value="Unassembled WGS sequence"/>
</dbReference>
<feature type="signal peptide" evidence="2">
    <location>
        <begin position="1"/>
        <end position="19"/>
    </location>
</feature>
<keyword evidence="2" id="KW-0732">Signal</keyword>
<name>A0A4Z1NBS8_9PEZI</name>
<dbReference type="EMBL" id="SNSC02000033">
    <property type="protein sequence ID" value="TID12780.1"/>
    <property type="molecule type" value="Genomic_DNA"/>
</dbReference>
<evidence type="ECO:0000313" key="4">
    <source>
        <dbReference type="Proteomes" id="UP000298493"/>
    </source>
</evidence>
<dbReference type="AlphaFoldDB" id="A0A4Z1NBS8"/>